<evidence type="ECO:0000313" key="2">
    <source>
        <dbReference type="Proteomes" id="UP000685013"/>
    </source>
</evidence>
<accession>A0AAV6NC45</accession>
<dbReference type="AlphaFoldDB" id="A0AAV6NC45"/>
<evidence type="ECO:0000313" key="1">
    <source>
        <dbReference type="EMBL" id="KAG6594952.1"/>
    </source>
</evidence>
<dbReference type="Proteomes" id="UP000685013">
    <property type="component" value="Chromosome 7"/>
</dbReference>
<name>A0AAV6NC45_9ROSI</name>
<organism evidence="1 2">
    <name type="scientific">Cucurbita argyrosperma subsp. sororia</name>
    <dbReference type="NCBI Taxonomy" id="37648"/>
    <lineage>
        <taxon>Eukaryota</taxon>
        <taxon>Viridiplantae</taxon>
        <taxon>Streptophyta</taxon>
        <taxon>Embryophyta</taxon>
        <taxon>Tracheophyta</taxon>
        <taxon>Spermatophyta</taxon>
        <taxon>Magnoliopsida</taxon>
        <taxon>eudicotyledons</taxon>
        <taxon>Gunneridae</taxon>
        <taxon>Pentapetalae</taxon>
        <taxon>rosids</taxon>
        <taxon>fabids</taxon>
        <taxon>Cucurbitales</taxon>
        <taxon>Cucurbitaceae</taxon>
        <taxon>Cucurbiteae</taxon>
        <taxon>Cucurbita</taxon>
    </lineage>
</organism>
<gene>
    <name evidence="1" type="ORF">SDJN03_11505</name>
</gene>
<sequence>MLSSDIYWILPSQEEFPPQFFSASSFHGVTEHEVFGHRLETTPHDSTNDRDADFEKVYWILRKFHARVQKLEHALQDSGVVLRSCLLEQVLSRILSAHENLLQLMPLIGLFHHRGNYIWDLVF</sequence>
<protein>
    <submittedName>
        <fullName evidence="1">Pentatricopeptide repeat-containing protein</fullName>
    </submittedName>
</protein>
<comment type="caution">
    <text evidence="1">The sequence shown here is derived from an EMBL/GenBank/DDBJ whole genome shotgun (WGS) entry which is preliminary data.</text>
</comment>
<reference evidence="1 2" key="1">
    <citation type="journal article" date="2021" name="Hortic Res">
        <title>The domestication of Cucurbita argyrosperma as revealed by the genome of its wild relative.</title>
        <authorList>
            <person name="Barrera-Redondo J."/>
            <person name="Sanchez-de la Vega G."/>
            <person name="Aguirre-Liguori J.A."/>
            <person name="Castellanos-Morales G."/>
            <person name="Gutierrez-Guerrero Y.T."/>
            <person name="Aguirre-Dugua X."/>
            <person name="Aguirre-Planter E."/>
            <person name="Tenaillon M.I."/>
            <person name="Lira-Saade R."/>
            <person name="Eguiarte L.E."/>
        </authorList>
    </citation>
    <scope>NUCLEOTIDE SEQUENCE [LARGE SCALE GENOMIC DNA]</scope>
    <source>
        <strain evidence="1">JBR-2021</strain>
    </source>
</reference>
<keyword evidence="2" id="KW-1185">Reference proteome</keyword>
<proteinExistence type="predicted"/>
<feature type="non-terminal residue" evidence="1">
    <location>
        <position position="1"/>
    </location>
</feature>
<dbReference type="EMBL" id="JAGKQH010000007">
    <property type="protein sequence ID" value="KAG6594952.1"/>
    <property type="molecule type" value="Genomic_DNA"/>
</dbReference>